<dbReference type="AlphaFoldDB" id="A0A0P9PFX0"/>
<dbReference type="Proteomes" id="UP000050381">
    <property type="component" value="Unassembled WGS sequence"/>
</dbReference>
<name>A0A0P9PFX0_PSESX</name>
<protein>
    <submittedName>
        <fullName evidence="2">Uncharacterized protein</fullName>
    </submittedName>
</protein>
<gene>
    <name evidence="2" type="ORF">ALO79_200350</name>
</gene>
<feature type="region of interest" description="Disordered" evidence="1">
    <location>
        <begin position="44"/>
        <end position="76"/>
    </location>
</feature>
<dbReference type="EMBL" id="LJQD01000116">
    <property type="protein sequence ID" value="KPW98351.1"/>
    <property type="molecule type" value="Genomic_DNA"/>
</dbReference>
<evidence type="ECO:0000313" key="3">
    <source>
        <dbReference type="Proteomes" id="UP000050381"/>
    </source>
</evidence>
<accession>A0A0P9PFX0</accession>
<evidence type="ECO:0000313" key="2">
    <source>
        <dbReference type="EMBL" id="KPW98351.1"/>
    </source>
</evidence>
<evidence type="ECO:0000256" key="1">
    <source>
        <dbReference type="SAM" id="MobiDB-lite"/>
    </source>
</evidence>
<comment type="caution">
    <text evidence="2">The sequence shown here is derived from an EMBL/GenBank/DDBJ whole genome shotgun (WGS) entry which is preliminary data.</text>
</comment>
<feature type="compositionally biased region" description="Basic residues" evidence="1">
    <location>
        <begin position="48"/>
        <end position="62"/>
    </location>
</feature>
<proteinExistence type="predicted"/>
<organism evidence="2 3">
    <name type="scientific">Pseudomonas syringae pv. castaneae</name>
    <dbReference type="NCBI Taxonomy" id="264450"/>
    <lineage>
        <taxon>Bacteria</taxon>
        <taxon>Pseudomonadati</taxon>
        <taxon>Pseudomonadota</taxon>
        <taxon>Gammaproteobacteria</taxon>
        <taxon>Pseudomonadales</taxon>
        <taxon>Pseudomonadaceae</taxon>
        <taxon>Pseudomonas</taxon>
        <taxon>Pseudomonas syringae</taxon>
    </lineage>
</organism>
<reference evidence="2 3" key="1">
    <citation type="submission" date="2015-09" db="EMBL/GenBank/DDBJ databases">
        <title>Genome announcement of multiple Pseudomonas syringae strains.</title>
        <authorList>
            <person name="Thakur S."/>
            <person name="Wang P.W."/>
            <person name="Gong Y."/>
            <person name="Weir B.S."/>
            <person name="Guttman D.S."/>
        </authorList>
    </citation>
    <scope>NUCLEOTIDE SEQUENCE [LARGE SCALE GENOMIC DNA]</scope>
    <source>
        <strain evidence="2 3">ICMP9419</strain>
    </source>
</reference>
<sequence length="108" mass="11615">MDNGPVVKVQDGDASVIPSPAIILMRSPQCCSATLSNRSQVLCDRPAAAKKNRLTRSKKRSRNSPSRSRALTNSSQPLGTVKYAVGEISLRLRKVSANPWAVGLPSSR</sequence>